<feature type="compositionally biased region" description="Pro residues" evidence="1">
    <location>
        <begin position="526"/>
        <end position="541"/>
    </location>
</feature>
<keyword evidence="3" id="KW-1185">Reference proteome</keyword>
<dbReference type="EMBL" id="VUKU01006462">
    <property type="protein sequence ID" value="KAF1448791.1"/>
    <property type="molecule type" value="Genomic_DNA"/>
</dbReference>
<dbReference type="AlphaFoldDB" id="A0A8J4IME1"/>
<comment type="caution">
    <text evidence="2">The sequence shown here is derived from an EMBL/GenBank/DDBJ whole genome shotgun (WGS) entry which is preliminary data.</text>
</comment>
<reference evidence="2 3" key="1">
    <citation type="journal article" date="2019" name="Gigascience">
        <title>High-coverage genomes to elucidate the evolution of penguins.</title>
        <authorList>
            <person name="Pan H."/>
            <person name="Cole T.L."/>
            <person name="Bi X."/>
            <person name="Fang M."/>
            <person name="Zhou C."/>
            <person name="Yang Z."/>
            <person name="Ksepka D.T."/>
            <person name="Hart T."/>
            <person name="Bouzat J.L."/>
            <person name="Argilla L.S."/>
            <person name="Bertelsen M.F."/>
            <person name="Boersma P.D."/>
            <person name="Bost C.A."/>
            <person name="Cherel Y."/>
            <person name="Dann P."/>
            <person name="Fiddaman S.R."/>
            <person name="Howard P."/>
            <person name="Labuschagne K."/>
            <person name="Mattern T."/>
            <person name="Miller G."/>
            <person name="Parker P."/>
            <person name="Phillips R.A."/>
            <person name="Quillfeldt P."/>
            <person name="Ryan P.G."/>
            <person name="Taylor H."/>
            <person name="Thompson D.R."/>
            <person name="Young M.J."/>
            <person name="Ellegaard M.R."/>
            <person name="Gilbert M.T.P."/>
            <person name="Sinding M.S."/>
            <person name="Pacheco G."/>
            <person name="Shepherd L.D."/>
            <person name="Tennyson A.J.D."/>
            <person name="Grosser S."/>
            <person name="Kay E."/>
            <person name="Nupen L.J."/>
            <person name="Ellenberg U."/>
            <person name="Houston D.M."/>
            <person name="Reeve A.H."/>
            <person name="Johnson K."/>
            <person name="Masello J.F."/>
            <person name="Stracke T."/>
            <person name="McKinlay B."/>
            <person name="Borboroglu P.G."/>
            <person name="Zhang D.X."/>
            <person name="Zhang G."/>
        </authorList>
    </citation>
    <scope>NUCLEOTIDE SEQUENCE [LARGE SCALE GENOMIC DNA]</scope>
    <source>
        <strain evidence="2">GAPE 212</strain>
    </source>
</reference>
<feature type="non-terminal residue" evidence="2">
    <location>
        <position position="548"/>
    </location>
</feature>
<feature type="non-terminal residue" evidence="2">
    <location>
        <position position="1"/>
    </location>
</feature>
<sequence length="548" mass="57584">MELPDTDVEGSQEGHQMLVVDSDTDVEEDRAGPDVGYPKAHQTTPNVPKPQIIEVETQNADVEGSEKGRRMLVVDSDTDDASDPEVGAPKPRRATHKVPRNPRVETESPNPRAEGPQNEHWTLVADSDTDVEENEVNPNVGCPKTRGITRRDPDVEMKKPNPGVAEPRGERWNREVDSDTDVEDDGLNQRFLCPKSHKTPQNTRKDPTVVMETPNPDVGGLSRGSVASSADSDTDVEDLNALPDVGAPKTRGTTHEAMDTVAKVAPASDVDPGGPTRTNDDPDVKATVPTPDVGTPETQCPVLNVDSDTDVEDNGVIPDVGGVHGCQGASGEPDVAVTALNPDVSSPASPGDGSDTDMEEVAPTPDVRSLRSRIWTRNQPHPDVGGPTTGSDAVVEETDPKRRKSPPKRQSWSPKSPGDTRVGGMVPKGHDSAPGTAVEAPYPDVGARQRAGETPVRDEDPAEPPDVPAVESPPLAPNAGGAGDGAGRDVGEAVAGSDTDPEGKRGGPGHPGPLPDAWVPSQGSSLPPPPPTTLPRPPPQTPTADWSP</sequence>
<evidence type="ECO:0000313" key="2">
    <source>
        <dbReference type="EMBL" id="KAF1448791.1"/>
    </source>
</evidence>
<accession>A0A8J4IME1</accession>
<organism evidence="2 3">
    <name type="scientific">Spheniscus mendiculus</name>
    <name type="common">Galapagos penguin</name>
    <dbReference type="NCBI Taxonomy" id="156760"/>
    <lineage>
        <taxon>Eukaryota</taxon>
        <taxon>Metazoa</taxon>
        <taxon>Chordata</taxon>
        <taxon>Craniata</taxon>
        <taxon>Vertebrata</taxon>
        <taxon>Euteleostomi</taxon>
        <taxon>Archelosauria</taxon>
        <taxon>Archosauria</taxon>
        <taxon>Dinosauria</taxon>
        <taxon>Saurischia</taxon>
        <taxon>Theropoda</taxon>
        <taxon>Coelurosauria</taxon>
        <taxon>Aves</taxon>
        <taxon>Neognathae</taxon>
        <taxon>Neoaves</taxon>
        <taxon>Aequornithes</taxon>
        <taxon>Sphenisciformes</taxon>
        <taxon>Spheniscidae</taxon>
        <taxon>Spheniscus</taxon>
    </lineage>
</organism>
<feature type="region of interest" description="Disordered" evidence="1">
    <location>
        <begin position="1"/>
        <end position="548"/>
    </location>
</feature>
<name>A0A8J4IME1_SPHME</name>
<feature type="compositionally biased region" description="Basic and acidic residues" evidence="1">
    <location>
        <begin position="167"/>
        <end position="177"/>
    </location>
</feature>
<evidence type="ECO:0000313" key="3">
    <source>
        <dbReference type="Proteomes" id="UP000785099"/>
    </source>
</evidence>
<evidence type="ECO:0000256" key="1">
    <source>
        <dbReference type="SAM" id="MobiDB-lite"/>
    </source>
</evidence>
<proteinExistence type="predicted"/>
<gene>
    <name evidence="2" type="ORF">FQV24_0015538</name>
</gene>
<feature type="compositionally biased region" description="Basic and acidic residues" evidence="1">
    <location>
        <begin position="149"/>
        <end position="159"/>
    </location>
</feature>
<protein>
    <submittedName>
        <fullName evidence="2">Uncharacterized protein</fullName>
    </submittedName>
</protein>
<feature type="compositionally biased region" description="Basic residues" evidence="1">
    <location>
        <begin position="90"/>
        <end position="100"/>
    </location>
</feature>
<dbReference type="Proteomes" id="UP000785099">
    <property type="component" value="Unassembled WGS sequence"/>
</dbReference>
<feature type="compositionally biased region" description="Acidic residues" evidence="1">
    <location>
        <begin position="1"/>
        <end position="10"/>
    </location>
</feature>